<comment type="caution">
    <text evidence="3">The sequence shown here is derived from an EMBL/GenBank/DDBJ whole genome shotgun (WGS) entry which is preliminary data.</text>
</comment>
<feature type="region of interest" description="Disordered" evidence="1">
    <location>
        <begin position="414"/>
        <end position="438"/>
    </location>
</feature>
<protein>
    <submittedName>
        <fullName evidence="3">Uncharacterized protein</fullName>
    </submittedName>
</protein>
<organism evidence="3 4">
    <name type="scientific">Cylindrotheca closterium</name>
    <dbReference type="NCBI Taxonomy" id="2856"/>
    <lineage>
        <taxon>Eukaryota</taxon>
        <taxon>Sar</taxon>
        <taxon>Stramenopiles</taxon>
        <taxon>Ochrophyta</taxon>
        <taxon>Bacillariophyta</taxon>
        <taxon>Bacillariophyceae</taxon>
        <taxon>Bacillariophycidae</taxon>
        <taxon>Bacillariales</taxon>
        <taxon>Bacillariaceae</taxon>
        <taxon>Cylindrotheca</taxon>
    </lineage>
</organism>
<feature type="signal peptide" evidence="2">
    <location>
        <begin position="1"/>
        <end position="18"/>
    </location>
</feature>
<evidence type="ECO:0000256" key="2">
    <source>
        <dbReference type="SAM" id="SignalP"/>
    </source>
</evidence>
<gene>
    <name evidence="3" type="ORF">CYCCA115_LOCUS17319</name>
</gene>
<dbReference type="EMBL" id="CAKOGP040001980">
    <property type="protein sequence ID" value="CAJ1958724.1"/>
    <property type="molecule type" value="Genomic_DNA"/>
</dbReference>
<name>A0AAD2FZY1_9STRA</name>
<keyword evidence="2" id="KW-0732">Signal</keyword>
<dbReference type="SUPFAM" id="SSF48371">
    <property type="entry name" value="ARM repeat"/>
    <property type="match status" value="1"/>
</dbReference>
<accession>A0AAD2FZY1</accession>
<dbReference type="InterPro" id="IPR016024">
    <property type="entry name" value="ARM-type_fold"/>
</dbReference>
<evidence type="ECO:0000313" key="3">
    <source>
        <dbReference type="EMBL" id="CAJ1958724.1"/>
    </source>
</evidence>
<dbReference type="Gene3D" id="1.25.10.10">
    <property type="entry name" value="Leucine-rich Repeat Variant"/>
    <property type="match status" value="1"/>
</dbReference>
<dbReference type="InterPro" id="IPR011989">
    <property type="entry name" value="ARM-like"/>
</dbReference>
<evidence type="ECO:0000256" key="1">
    <source>
        <dbReference type="SAM" id="MobiDB-lite"/>
    </source>
</evidence>
<feature type="compositionally biased region" description="Basic and acidic residues" evidence="1">
    <location>
        <begin position="426"/>
        <end position="438"/>
    </location>
</feature>
<reference evidence="3" key="1">
    <citation type="submission" date="2023-08" db="EMBL/GenBank/DDBJ databases">
        <authorList>
            <person name="Audoor S."/>
            <person name="Bilcke G."/>
        </authorList>
    </citation>
    <scope>NUCLEOTIDE SEQUENCE</scope>
</reference>
<dbReference type="Proteomes" id="UP001295423">
    <property type="component" value="Unassembled WGS sequence"/>
</dbReference>
<sequence length="438" mass="49149">MLWRVLLAFLWMFLPSTGGDILTLDDLQIINTMIRQGDDVMIRLEPTKASAVRQKTVCRRMRNKLVETLEKAHGLSVRSEAAEAIRLCTASNPQNRADFALENSGTVYSGLKDVIDSGLKVHNATEDAARGERIKAIQSIAKAAEAIWILTFNNDLGQEEFFRIGAVDSLIMVLRTCHIENSENGKRYSHSSKAVMWSLAALQNLAATFCYSETGYCQWIWNDKGELVMTGAKPRSKIGYKVRQKIMMHLANTDLSAILCSLICLGPVSKPHGRIYAWPSQSNAHAHQNFPSIIPWAAIGFVKNLALSEDVSRLWKENNQLFECLCVIAKRSPDWLEIVNAEEALHHLGWRDSCPSFHDRCSDYPKWTFLDSDEDCPQFEEERYCATYGETKNENGTSANEACCACGGGIPNKGKADTNHNNMNNNKEEEDKSSYQDL</sequence>
<proteinExistence type="predicted"/>
<feature type="chain" id="PRO_5042141259" evidence="2">
    <location>
        <begin position="19"/>
        <end position="438"/>
    </location>
</feature>
<evidence type="ECO:0000313" key="4">
    <source>
        <dbReference type="Proteomes" id="UP001295423"/>
    </source>
</evidence>
<keyword evidence="4" id="KW-1185">Reference proteome</keyword>
<dbReference type="AlphaFoldDB" id="A0AAD2FZY1"/>